<gene>
    <name evidence="5" type="primary">bla_2</name>
    <name evidence="5" type="ORF">GCM10009102_07840</name>
</gene>
<evidence type="ECO:0000256" key="2">
    <source>
        <dbReference type="ARBA" id="ARBA00009009"/>
    </source>
</evidence>
<dbReference type="InterPro" id="IPR000871">
    <property type="entry name" value="Beta-lactam_class-A"/>
</dbReference>
<comment type="caution">
    <text evidence="5">The sequence shown here is derived from an EMBL/GenBank/DDBJ whole genome shotgun (WGS) entry which is preliminary data.</text>
</comment>
<organism evidence="5 6">
    <name type="scientific">Sphingomonas insulae</name>
    <dbReference type="NCBI Taxonomy" id="424800"/>
    <lineage>
        <taxon>Bacteria</taxon>
        <taxon>Pseudomonadati</taxon>
        <taxon>Pseudomonadota</taxon>
        <taxon>Alphaproteobacteria</taxon>
        <taxon>Sphingomonadales</taxon>
        <taxon>Sphingomonadaceae</taxon>
        <taxon>Sphingomonas</taxon>
    </lineage>
</organism>
<feature type="domain" description="Beta-lactamase class A catalytic" evidence="4">
    <location>
        <begin position="37"/>
        <end position="295"/>
    </location>
</feature>
<dbReference type="Proteomes" id="UP001500238">
    <property type="component" value="Unassembled WGS sequence"/>
</dbReference>
<name>A0ABN1HPK3_9SPHN</name>
<evidence type="ECO:0000256" key="3">
    <source>
        <dbReference type="ARBA" id="ARBA00012865"/>
    </source>
</evidence>
<dbReference type="EC" id="3.5.2.6" evidence="3"/>
<proteinExistence type="inferred from homology"/>
<dbReference type="InterPro" id="IPR045155">
    <property type="entry name" value="Beta-lactam_cat"/>
</dbReference>
<dbReference type="InterPro" id="IPR012338">
    <property type="entry name" value="Beta-lactam/transpept-like"/>
</dbReference>
<evidence type="ECO:0000313" key="6">
    <source>
        <dbReference type="Proteomes" id="UP001500238"/>
    </source>
</evidence>
<reference evidence="5 6" key="1">
    <citation type="journal article" date="2019" name="Int. J. Syst. Evol. Microbiol.">
        <title>The Global Catalogue of Microorganisms (GCM) 10K type strain sequencing project: providing services to taxonomists for standard genome sequencing and annotation.</title>
        <authorList>
            <consortium name="The Broad Institute Genomics Platform"/>
            <consortium name="The Broad Institute Genome Sequencing Center for Infectious Disease"/>
            <person name="Wu L."/>
            <person name="Ma J."/>
        </authorList>
    </citation>
    <scope>NUCLEOTIDE SEQUENCE [LARGE SCALE GENOMIC DNA]</scope>
    <source>
        <strain evidence="5 6">JCM 14603</strain>
    </source>
</reference>
<dbReference type="Gene3D" id="3.40.710.10">
    <property type="entry name" value="DD-peptidase/beta-lactamase superfamily"/>
    <property type="match status" value="1"/>
</dbReference>
<accession>A0ABN1HPK3</accession>
<evidence type="ECO:0000313" key="5">
    <source>
        <dbReference type="EMBL" id="GAA0661487.1"/>
    </source>
</evidence>
<sequence>MQTAPPARPSAPVRPQPPAQLLNAVQALGAGFAGDVGIAVRDIDEGWSVAWAGDTPRPQQSVSKLWVAIAVMDAIDRGRMSLTDPVTVRRSDLTVFHQPIRALVGPDGYRTTVGDLLRGAMTRSDNTCNDVLLWRVGGPEAIRRMLAAKRIAGVTFGPGERELQARTAGLTWRPEWAGGWGFLQARAAMTHAARARALDRYLAAPIDGASANGVTLGLSLLAQGKLLSARSTASLLALMRSSRTGPLRLKSGLRPGWTLAHKTGTGQDLGALSTGYNDVGLLVAPNGHRYAVAVMIASTRVAIGTRMRLMGNVTRAIVAAAD</sequence>
<dbReference type="EMBL" id="BAAAES010000005">
    <property type="protein sequence ID" value="GAA0661487.1"/>
    <property type="molecule type" value="Genomic_DNA"/>
</dbReference>
<comment type="similarity">
    <text evidence="2">Belongs to the class-A beta-lactamase family.</text>
</comment>
<evidence type="ECO:0000256" key="1">
    <source>
        <dbReference type="ARBA" id="ARBA00001526"/>
    </source>
</evidence>
<protein>
    <recommendedName>
        <fullName evidence="3">beta-lactamase</fullName>
        <ecNumber evidence="3">3.5.2.6</ecNumber>
    </recommendedName>
</protein>
<keyword evidence="6" id="KW-1185">Reference proteome</keyword>
<comment type="catalytic activity">
    <reaction evidence="1">
        <text>a beta-lactam + H2O = a substituted beta-amino acid</text>
        <dbReference type="Rhea" id="RHEA:20401"/>
        <dbReference type="ChEBI" id="CHEBI:15377"/>
        <dbReference type="ChEBI" id="CHEBI:35627"/>
        <dbReference type="ChEBI" id="CHEBI:140347"/>
        <dbReference type="EC" id="3.5.2.6"/>
    </reaction>
</comment>
<dbReference type="PANTHER" id="PTHR35333:SF3">
    <property type="entry name" value="BETA-LACTAMASE-TYPE TRANSPEPTIDASE FOLD CONTAINING PROTEIN"/>
    <property type="match status" value="1"/>
</dbReference>
<evidence type="ECO:0000259" key="4">
    <source>
        <dbReference type="Pfam" id="PF13354"/>
    </source>
</evidence>
<dbReference type="Pfam" id="PF13354">
    <property type="entry name" value="Beta-lactamase2"/>
    <property type="match status" value="1"/>
</dbReference>
<dbReference type="SUPFAM" id="SSF56601">
    <property type="entry name" value="beta-lactamase/transpeptidase-like"/>
    <property type="match status" value="1"/>
</dbReference>
<dbReference type="PANTHER" id="PTHR35333">
    <property type="entry name" value="BETA-LACTAMASE"/>
    <property type="match status" value="1"/>
</dbReference>